<reference evidence="1 2" key="1">
    <citation type="journal article" date="2023" name="Plants (Basel)">
        <title>Bridging the Gap: Combining Genomics and Transcriptomics Approaches to Understand Stylosanthes scabra, an Orphan Legume from the Brazilian Caatinga.</title>
        <authorList>
            <person name="Ferreira-Neto J.R.C."/>
            <person name="da Silva M.D."/>
            <person name="Binneck E."/>
            <person name="de Melo N.F."/>
            <person name="da Silva R.H."/>
            <person name="de Melo A.L.T.M."/>
            <person name="Pandolfi V."/>
            <person name="Bustamante F.O."/>
            <person name="Brasileiro-Vidal A.C."/>
            <person name="Benko-Iseppon A.M."/>
        </authorList>
    </citation>
    <scope>NUCLEOTIDE SEQUENCE [LARGE SCALE GENOMIC DNA]</scope>
    <source>
        <tissue evidence="1">Leaves</tissue>
    </source>
</reference>
<sequence>MVKSFPIQKQFQQMLVTNDASMRQMFQIYGNTQAQILLIELYIEIEEAPAYVGGYNSDEGGHREITWYEDNSDNQDDFEASCKINEENENVRGEEEANTARQINGCDCKATT</sequence>
<evidence type="ECO:0000313" key="2">
    <source>
        <dbReference type="Proteomes" id="UP001341840"/>
    </source>
</evidence>
<organism evidence="1 2">
    <name type="scientific">Stylosanthes scabra</name>
    <dbReference type="NCBI Taxonomy" id="79078"/>
    <lineage>
        <taxon>Eukaryota</taxon>
        <taxon>Viridiplantae</taxon>
        <taxon>Streptophyta</taxon>
        <taxon>Embryophyta</taxon>
        <taxon>Tracheophyta</taxon>
        <taxon>Spermatophyta</taxon>
        <taxon>Magnoliopsida</taxon>
        <taxon>eudicotyledons</taxon>
        <taxon>Gunneridae</taxon>
        <taxon>Pentapetalae</taxon>
        <taxon>rosids</taxon>
        <taxon>fabids</taxon>
        <taxon>Fabales</taxon>
        <taxon>Fabaceae</taxon>
        <taxon>Papilionoideae</taxon>
        <taxon>50 kb inversion clade</taxon>
        <taxon>dalbergioids sensu lato</taxon>
        <taxon>Dalbergieae</taxon>
        <taxon>Pterocarpus clade</taxon>
        <taxon>Stylosanthes</taxon>
    </lineage>
</organism>
<comment type="caution">
    <text evidence="1">The sequence shown here is derived from an EMBL/GenBank/DDBJ whole genome shotgun (WGS) entry which is preliminary data.</text>
</comment>
<evidence type="ECO:0000313" key="1">
    <source>
        <dbReference type="EMBL" id="MED6116243.1"/>
    </source>
</evidence>
<dbReference type="EMBL" id="JASCZI010002493">
    <property type="protein sequence ID" value="MED6116243.1"/>
    <property type="molecule type" value="Genomic_DNA"/>
</dbReference>
<protein>
    <submittedName>
        <fullName evidence="1">Uncharacterized protein</fullName>
    </submittedName>
</protein>
<proteinExistence type="predicted"/>
<gene>
    <name evidence="1" type="ORF">PIB30_098253</name>
</gene>
<keyword evidence="2" id="KW-1185">Reference proteome</keyword>
<accession>A0ABU6QWK2</accession>
<dbReference type="Proteomes" id="UP001341840">
    <property type="component" value="Unassembled WGS sequence"/>
</dbReference>
<name>A0ABU6QWK2_9FABA</name>